<dbReference type="InterPro" id="IPR011604">
    <property type="entry name" value="PDDEXK-like_dom_sf"/>
</dbReference>
<name>A0A5C8PMX3_9HYPH</name>
<feature type="domain" description="YprB ribonuclease H-like" evidence="2">
    <location>
        <begin position="310"/>
        <end position="486"/>
    </location>
</feature>
<gene>
    <name evidence="3" type="ORF">FHP25_14670</name>
</gene>
<dbReference type="InterPro" id="IPR012337">
    <property type="entry name" value="RNaseH-like_sf"/>
</dbReference>
<sequence length="493" mass="56026">MKPPVTASMLYDLVACSHRVTMDLFGDATERDAPNPFVELLWEKGSLYEQQVIATLKVPFLDLSTYAGNEKEHLTLAAMERGEPLIYSGRIQADGLLGEPDLLRKESTGYIAGDIKSGSGEEGPEDNSKPKIHYAVQLGLYTDILERKGLSSGRRAFVWDIHGAEVPYDFHEPYGKRNPRTLWQDYQDALHEAQAIIDRQQETLPAYSGVCKLCHWYTACTKRLKESDDLTMIPELGRSKRDVMIGTLPTATELAGANPAAFITGKKTAFAGIGPDTLQKFHERAKLLTTKDAKPYLRAPVTLPGHDRELFFDIEVDPMRDVCYLHGFVERQGRDATTEKFFYTFAEEPTPEAEKKAFADAWTYVKSKRPCAIYYYSKYERTLYRKLQGKYPDVCTAEEIEEMFDPAHAVDLYNDVVTKATEWPTWDHSIKTLAKFLGFNWRDTHPSGAASIEWFDRWVKTGDPQVRQRILDYNEDDCIATRVLLDGIRQMAS</sequence>
<dbReference type="InterPro" id="IPR038726">
    <property type="entry name" value="PDDEXK_AddAB-type"/>
</dbReference>
<protein>
    <submittedName>
        <fullName evidence="3">TM0106 family RecB-like putative nuclease</fullName>
    </submittedName>
</protein>
<organism evidence="3 4">
    <name type="scientific">Vineibacter terrae</name>
    <dbReference type="NCBI Taxonomy" id="2586908"/>
    <lineage>
        <taxon>Bacteria</taxon>
        <taxon>Pseudomonadati</taxon>
        <taxon>Pseudomonadota</taxon>
        <taxon>Alphaproteobacteria</taxon>
        <taxon>Hyphomicrobiales</taxon>
        <taxon>Vineibacter</taxon>
    </lineage>
</organism>
<evidence type="ECO:0000313" key="4">
    <source>
        <dbReference type="Proteomes" id="UP000321638"/>
    </source>
</evidence>
<accession>A0A5C8PMX3</accession>
<dbReference type="InterPro" id="IPR019993">
    <property type="entry name" value="RecB_nuclease_TM0106_put"/>
</dbReference>
<proteinExistence type="predicted"/>
<dbReference type="OrthoDB" id="9757917at2"/>
<evidence type="ECO:0000259" key="1">
    <source>
        <dbReference type="Pfam" id="PF12705"/>
    </source>
</evidence>
<dbReference type="Proteomes" id="UP000321638">
    <property type="component" value="Unassembled WGS sequence"/>
</dbReference>
<dbReference type="SUPFAM" id="SSF53098">
    <property type="entry name" value="Ribonuclease H-like"/>
    <property type="match status" value="1"/>
</dbReference>
<reference evidence="3 4" key="1">
    <citation type="submission" date="2019-06" db="EMBL/GenBank/DDBJ databases">
        <title>New taxonomy in bacterial strain CC-CFT640, isolated from vineyard.</title>
        <authorList>
            <person name="Lin S.-Y."/>
            <person name="Tsai C.-F."/>
            <person name="Young C.-C."/>
        </authorList>
    </citation>
    <scope>NUCLEOTIDE SEQUENCE [LARGE SCALE GENOMIC DNA]</scope>
    <source>
        <strain evidence="3 4">CC-CFT640</strain>
    </source>
</reference>
<comment type="caution">
    <text evidence="3">The sequence shown here is derived from an EMBL/GenBank/DDBJ whole genome shotgun (WGS) entry which is preliminary data.</text>
</comment>
<dbReference type="Gene3D" id="3.90.320.10">
    <property type="match status" value="1"/>
</dbReference>
<keyword evidence="4" id="KW-1185">Reference proteome</keyword>
<evidence type="ECO:0000313" key="3">
    <source>
        <dbReference type="EMBL" id="TXL75126.1"/>
    </source>
</evidence>
<dbReference type="Pfam" id="PF13482">
    <property type="entry name" value="RNase_H_2"/>
    <property type="match status" value="1"/>
</dbReference>
<dbReference type="EMBL" id="VDUZ01000015">
    <property type="protein sequence ID" value="TXL75126.1"/>
    <property type="molecule type" value="Genomic_DNA"/>
</dbReference>
<evidence type="ECO:0000259" key="2">
    <source>
        <dbReference type="Pfam" id="PF13482"/>
    </source>
</evidence>
<dbReference type="Pfam" id="PF12705">
    <property type="entry name" value="PDDEXK_1"/>
    <property type="match status" value="1"/>
</dbReference>
<feature type="domain" description="PD-(D/E)XK endonuclease-like" evidence="1">
    <location>
        <begin position="74"/>
        <end position="220"/>
    </location>
</feature>
<dbReference type="NCBIfam" id="TIGR03491">
    <property type="entry name" value="TM0106 family RecB-like putative nuclease"/>
    <property type="match status" value="1"/>
</dbReference>
<dbReference type="RefSeq" id="WP_147847697.1">
    <property type="nucleotide sequence ID" value="NZ_VDUZ01000015.1"/>
</dbReference>
<dbReference type="AlphaFoldDB" id="A0A5C8PMX3"/>
<dbReference type="InterPro" id="IPR038720">
    <property type="entry name" value="YprB_RNase_H-like_dom"/>
</dbReference>